<dbReference type="GO" id="GO:0005886">
    <property type="term" value="C:plasma membrane"/>
    <property type="evidence" value="ECO:0007669"/>
    <property type="project" value="UniProtKB-SubCell"/>
</dbReference>
<dbReference type="Proteomes" id="UP000245905">
    <property type="component" value="Unassembled WGS sequence"/>
</dbReference>
<name>A0A2U2EEZ9_9FIRM</name>
<comment type="caution">
    <text evidence="9">The sequence shown here is derived from an EMBL/GenBank/DDBJ whole genome shotgun (WGS) entry which is preliminary data.</text>
</comment>
<feature type="transmembrane region" description="Helical" evidence="7">
    <location>
        <begin position="76"/>
        <end position="96"/>
    </location>
</feature>
<gene>
    <name evidence="9" type="ORF">LD38_12055</name>
</gene>
<evidence type="ECO:0000256" key="1">
    <source>
        <dbReference type="ARBA" id="ARBA00004651"/>
    </source>
</evidence>
<sequence>MNTASKTRHVFILFLADIVWGIAFVAQSKGGDAVGAFSFNGIRFLIGALCLLPVIKILDMKGLTVNRPESKKQKKELWIAGSCCGIALFFASNLQQLGISMGAESGKAGFLTATYILMVPILGIFLKRRCGAKIWIGVFIALIGMYFLCMNGAFSLSGSDLLLLAGALCFAIQILVIDHFVSQVDAVRLSCIEFFVTGLVTCIVMIFTDMGPSAGGMAQWAQSLCTWDAWIPILYAGIFSSGVGYTLQIVGQKGLNPAVASVAMSLESVVSVIAGWILLGQMLGGREIFGCVLMFIAIIIAQLPDREYTKQVTV</sequence>
<keyword evidence="5 7" id="KW-1133">Transmembrane helix</keyword>
<feature type="transmembrane region" description="Helical" evidence="7">
    <location>
        <begin position="285"/>
        <end position="303"/>
    </location>
</feature>
<accession>A0A2U2EEZ9</accession>
<evidence type="ECO:0000256" key="5">
    <source>
        <dbReference type="ARBA" id="ARBA00022989"/>
    </source>
</evidence>
<dbReference type="EMBL" id="JRFS01000026">
    <property type="protein sequence ID" value="PWE83095.1"/>
    <property type="molecule type" value="Genomic_DNA"/>
</dbReference>
<dbReference type="InterPro" id="IPR037185">
    <property type="entry name" value="EmrE-like"/>
</dbReference>
<reference evidence="9 10" key="1">
    <citation type="submission" date="2014-09" db="EMBL/GenBank/DDBJ databases">
        <title>Butyrate-producing bacteria isolated from human gut.</title>
        <authorList>
            <person name="Zhang Q."/>
            <person name="Zhao L."/>
        </authorList>
    </citation>
    <scope>NUCLEOTIDE SEQUENCE [LARGE SCALE GENOMIC DNA]</scope>
    <source>
        <strain evidence="9 10">R22</strain>
    </source>
</reference>
<proteinExistence type="inferred from homology"/>
<feature type="transmembrane region" description="Helical" evidence="7">
    <location>
        <begin position="33"/>
        <end position="55"/>
    </location>
</feature>
<evidence type="ECO:0000256" key="6">
    <source>
        <dbReference type="ARBA" id="ARBA00023136"/>
    </source>
</evidence>
<dbReference type="Pfam" id="PF00892">
    <property type="entry name" value="EamA"/>
    <property type="match status" value="2"/>
</dbReference>
<feature type="transmembrane region" description="Helical" evidence="7">
    <location>
        <begin position="189"/>
        <end position="207"/>
    </location>
</feature>
<dbReference type="PANTHER" id="PTHR42920:SF5">
    <property type="entry name" value="EAMA DOMAIN-CONTAINING PROTEIN"/>
    <property type="match status" value="1"/>
</dbReference>
<keyword evidence="4 7" id="KW-0812">Transmembrane</keyword>
<dbReference type="InterPro" id="IPR051258">
    <property type="entry name" value="Diverse_Substrate_Transporter"/>
</dbReference>
<evidence type="ECO:0000256" key="2">
    <source>
        <dbReference type="ARBA" id="ARBA00007362"/>
    </source>
</evidence>
<evidence type="ECO:0000313" key="9">
    <source>
        <dbReference type="EMBL" id="PWE83095.1"/>
    </source>
</evidence>
<feature type="transmembrane region" description="Helical" evidence="7">
    <location>
        <begin position="9"/>
        <end position="27"/>
    </location>
</feature>
<feature type="domain" description="EamA" evidence="8">
    <location>
        <begin position="10"/>
        <end position="148"/>
    </location>
</feature>
<comment type="subcellular location">
    <subcellularLocation>
        <location evidence="1">Cell membrane</location>
        <topology evidence="1">Multi-pass membrane protein</topology>
    </subcellularLocation>
</comment>
<evidence type="ECO:0000256" key="4">
    <source>
        <dbReference type="ARBA" id="ARBA00022692"/>
    </source>
</evidence>
<comment type="similarity">
    <text evidence="2">Belongs to the EamA transporter family.</text>
</comment>
<feature type="transmembrane region" description="Helical" evidence="7">
    <location>
        <begin position="108"/>
        <end position="127"/>
    </location>
</feature>
<dbReference type="InterPro" id="IPR000620">
    <property type="entry name" value="EamA_dom"/>
</dbReference>
<feature type="domain" description="EamA" evidence="8">
    <location>
        <begin position="160"/>
        <end position="300"/>
    </location>
</feature>
<feature type="transmembrane region" description="Helical" evidence="7">
    <location>
        <begin position="227"/>
        <end position="247"/>
    </location>
</feature>
<evidence type="ECO:0000256" key="3">
    <source>
        <dbReference type="ARBA" id="ARBA00022475"/>
    </source>
</evidence>
<feature type="transmembrane region" description="Helical" evidence="7">
    <location>
        <begin position="161"/>
        <end position="177"/>
    </location>
</feature>
<organism evidence="9 10">
    <name type="scientific">Agathobacter rectalis</name>
    <dbReference type="NCBI Taxonomy" id="39491"/>
    <lineage>
        <taxon>Bacteria</taxon>
        <taxon>Bacillati</taxon>
        <taxon>Bacillota</taxon>
        <taxon>Clostridia</taxon>
        <taxon>Lachnospirales</taxon>
        <taxon>Lachnospiraceae</taxon>
        <taxon>Agathobacter</taxon>
    </lineage>
</organism>
<protein>
    <submittedName>
        <fullName evidence="9">Membrane protein</fullName>
    </submittedName>
</protein>
<feature type="transmembrane region" description="Helical" evidence="7">
    <location>
        <begin position="259"/>
        <end position="279"/>
    </location>
</feature>
<dbReference type="RefSeq" id="WP_109258386.1">
    <property type="nucleotide sequence ID" value="NZ_JRFS01000026.1"/>
</dbReference>
<evidence type="ECO:0000313" key="10">
    <source>
        <dbReference type="Proteomes" id="UP000245905"/>
    </source>
</evidence>
<dbReference type="SUPFAM" id="SSF103481">
    <property type="entry name" value="Multidrug resistance efflux transporter EmrE"/>
    <property type="match status" value="2"/>
</dbReference>
<dbReference type="AlphaFoldDB" id="A0A2U2EEZ9"/>
<feature type="transmembrane region" description="Helical" evidence="7">
    <location>
        <begin position="134"/>
        <end position="155"/>
    </location>
</feature>
<keyword evidence="3" id="KW-1003">Cell membrane</keyword>
<evidence type="ECO:0000256" key="7">
    <source>
        <dbReference type="SAM" id="Phobius"/>
    </source>
</evidence>
<evidence type="ECO:0000259" key="8">
    <source>
        <dbReference type="Pfam" id="PF00892"/>
    </source>
</evidence>
<keyword evidence="6 7" id="KW-0472">Membrane</keyword>
<dbReference type="PANTHER" id="PTHR42920">
    <property type="entry name" value="OS03G0707200 PROTEIN-RELATED"/>
    <property type="match status" value="1"/>
</dbReference>